<reference evidence="8 9" key="1">
    <citation type="submission" date="2012-02" db="EMBL/GenBank/DDBJ databases">
        <title>Complete genome sequence of Phycisphaera mikurensis NBRC 102666.</title>
        <authorList>
            <person name="Ankai A."/>
            <person name="Hosoyama A."/>
            <person name="Terui Y."/>
            <person name="Sekine M."/>
            <person name="Fukai R."/>
            <person name="Kato Y."/>
            <person name="Nakamura S."/>
            <person name="Yamada-Narita S."/>
            <person name="Kawakoshi A."/>
            <person name="Fukunaga Y."/>
            <person name="Yamazaki S."/>
            <person name="Fujita N."/>
        </authorList>
    </citation>
    <scope>NUCLEOTIDE SEQUENCE [LARGE SCALE GENOMIC DNA]</scope>
    <source>
        <strain evidence="9">NBRC 102666 / KCTC 22515 / FYK2301M01</strain>
    </source>
</reference>
<dbReference type="PROSITE" id="PS01124">
    <property type="entry name" value="HTH_ARAC_FAMILY_2"/>
    <property type="match status" value="1"/>
</dbReference>
<dbReference type="SUPFAM" id="SSF46689">
    <property type="entry name" value="Homeodomain-like"/>
    <property type="match status" value="1"/>
</dbReference>
<evidence type="ECO:0000313" key="9">
    <source>
        <dbReference type="Proteomes" id="UP000007881"/>
    </source>
</evidence>
<dbReference type="SMART" id="SM00342">
    <property type="entry name" value="HTH_ARAC"/>
    <property type="match status" value="1"/>
</dbReference>
<dbReference type="InterPro" id="IPR037923">
    <property type="entry name" value="HTH-like"/>
</dbReference>
<dbReference type="InterPro" id="IPR009057">
    <property type="entry name" value="Homeodomain-like_sf"/>
</dbReference>
<keyword evidence="4" id="KW-0010">Activator</keyword>
<organism evidence="8 9">
    <name type="scientific">Phycisphaera mikurensis (strain NBRC 102666 / KCTC 22515 / FYK2301M01)</name>
    <dbReference type="NCBI Taxonomy" id="1142394"/>
    <lineage>
        <taxon>Bacteria</taxon>
        <taxon>Pseudomonadati</taxon>
        <taxon>Planctomycetota</taxon>
        <taxon>Phycisphaerae</taxon>
        <taxon>Phycisphaerales</taxon>
        <taxon>Phycisphaeraceae</taxon>
        <taxon>Phycisphaera</taxon>
    </lineage>
</organism>
<dbReference type="Pfam" id="PF12833">
    <property type="entry name" value="HTH_18"/>
    <property type="match status" value="1"/>
</dbReference>
<dbReference type="STRING" id="1142394.PSMK_08790"/>
<dbReference type="InterPro" id="IPR003313">
    <property type="entry name" value="AraC-bd"/>
</dbReference>
<dbReference type="eggNOG" id="COG2207">
    <property type="taxonomic scope" value="Bacteria"/>
</dbReference>
<dbReference type="HOGENOM" id="CLU_000445_88_6_0"/>
<feature type="domain" description="HTH araC/xylS-type" evidence="7">
    <location>
        <begin position="160"/>
        <end position="262"/>
    </location>
</feature>
<keyword evidence="3" id="KW-0238">DNA-binding</keyword>
<evidence type="ECO:0000313" key="8">
    <source>
        <dbReference type="EMBL" id="BAM03038.1"/>
    </source>
</evidence>
<dbReference type="KEGG" id="phm:PSMK_08790"/>
<dbReference type="PANTHER" id="PTHR46796">
    <property type="entry name" value="HTH-TYPE TRANSCRIPTIONAL ACTIVATOR RHAS-RELATED"/>
    <property type="match status" value="1"/>
</dbReference>
<dbReference type="PANTHER" id="PTHR46796:SF13">
    <property type="entry name" value="HTH-TYPE TRANSCRIPTIONAL ACTIVATOR RHAS"/>
    <property type="match status" value="1"/>
</dbReference>
<proteinExistence type="predicted"/>
<evidence type="ECO:0000256" key="5">
    <source>
        <dbReference type="ARBA" id="ARBA00023163"/>
    </source>
</evidence>
<dbReference type="GO" id="GO:0003700">
    <property type="term" value="F:DNA-binding transcription factor activity"/>
    <property type="evidence" value="ECO:0007669"/>
    <property type="project" value="InterPro"/>
</dbReference>
<evidence type="ECO:0000259" key="7">
    <source>
        <dbReference type="PROSITE" id="PS01124"/>
    </source>
</evidence>
<dbReference type="InterPro" id="IPR018062">
    <property type="entry name" value="HTH_AraC-typ_CS"/>
</dbReference>
<dbReference type="InterPro" id="IPR018060">
    <property type="entry name" value="HTH_AraC"/>
</dbReference>
<protein>
    <submittedName>
        <fullName evidence="8">Putative AraC family transcriptional regulator</fullName>
    </submittedName>
</protein>
<dbReference type="InterPro" id="IPR050204">
    <property type="entry name" value="AraC_XylS_family_regulators"/>
</dbReference>
<dbReference type="Gene3D" id="1.10.10.60">
    <property type="entry name" value="Homeodomain-like"/>
    <property type="match status" value="2"/>
</dbReference>
<dbReference type="AlphaFoldDB" id="I0ICQ0"/>
<dbReference type="EMBL" id="AP012338">
    <property type="protein sequence ID" value="BAM03038.1"/>
    <property type="molecule type" value="Genomic_DNA"/>
</dbReference>
<evidence type="ECO:0000256" key="2">
    <source>
        <dbReference type="ARBA" id="ARBA00023015"/>
    </source>
</evidence>
<keyword evidence="5" id="KW-0804">Transcription</keyword>
<keyword evidence="1" id="KW-0963">Cytoplasm</keyword>
<dbReference type="PROSITE" id="PS00041">
    <property type="entry name" value="HTH_ARAC_FAMILY_1"/>
    <property type="match status" value="1"/>
</dbReference>
<name>I0ICQ0_PHYMF</name>
<evidence type="ECO:0000256" key="1">
    <source>
        <dbReference type="ARBA" id="ARBA00022490"/>
    </source>
</evidence>
<keyword evidence="2" id="KW-0805">Transcription regulation</keyword>
<feature type="region of interest" description="Disordered" evidence="6">
    <location>
        <begin position="249"/>
        <end position="278"/>
    </location>
</feature>
<gene>
    <name evidence="8" type="ordered locus">PSMK_08790</name>
</gene>
<dbReference type="Pfam" id="PF02311">
    <property type="entry name" value="AraC_binding"/>
    <property type="match status" value="1"/>
</dbReference>
<evidence type="ECO:0000256" key="3">
    <source>
        <dbReference type="ARBA" id="ARBA00023125"/>
    </source>
</evidence>
<evidence type="ECO:0000256" key="6">
    <source>
        <dbReference type="SAM" id="MobiDB-lite"/>
    </source>
</evidence>
<evidence type="ECO:0000256" key="4">
    <source>
        <dbReference type="ARBA" id="ARBA00023159"/>
    </source>
</evidence>
<dbReference type="Proteomes" id="UP000007881">
    <property type="component" value="Chromosome"/>
</dbReference>
<accession>I0ICQ0</accession>
<dbReference type="GO" id="GO:0043565">
    <property type="term" value="F:sequence-specific DNA binding"/>
    <property type="evidence" value="ECO:0007669"/>
    <property type="project" value="InterPro"/>
</dbReference>
<dbReference type="SUPFAM" id="SSF51215">
    <property type="entry name" value="Regulatory protein AraC"/>
    <property type="match status" value="1"/>
</dbReference>
<sequence>MTLGVCGRVRCEPGWRLDACWWRDLRDFDLWLVWAGRGRMTLTDGVIDLRPGVCVWMRPGRRYEAEQDPDDRLGVTYLHFEATRRGRRVPDAALPPEVLDWDDLAFADAVARRVVERAKREPPAADTTDLLLAGLLADYAAAAAAQNAEAGDAGVSPAHRRMVDALRSRIREEPGAAWSVAAMAAEAGHGGDRFRAIFRAATGVTPRRFVTVERVRRARHLLRETGMNVGEVAEALGYTDAFHFSRQFKAETGGSPSAFRRGEPSAPPRTAGPGAAEG</sequence>
<keyword evidence="9" id="KW-1185">Reference proteome</keyword>